<evidence type="ECO:0000256" key="2">
    <source>
        <dbReference type="SAM" id="Phobius"/>
    </source>
</evidence>
<evidence type="ECO:0000313" key="3">
    <source>
        <dbReference type="EMBL" id="GBO04889.1"/>
    </source>
</evidence>
<comment type="caution">
    <text evidence="3">The sequence shown here is derived from an EMBL/GenBank/DDBJ whole genome shotgun (WGS) entry which is preliminary data.</text>
</comment>
<dbReference type="OrthoDB" id="423807at2759"/>
<sequence length="180" mass="19524">MDLVIWNHDQTTKETPLTPNVHAAPAGEHLAPMDLSCTRPVYMVVLGWNRVSSLEPSGPEAETLPLGHRAVPLKPVEGALAFVWMIIEPFLFGLFFSEIRIDYLKPNIVGLGLATLFFGIAARMLAAFASAFSGGLTLKEQIFVTFAGLPKATVQVILENNIQLGRDSSAILLKTLIGLV</sequence>
<proteinExistence type="inferred from homology"/>
<comment type="similarity">
    <text evidence="1">Belongs to the monovalent cation:proton antiporter 1 (CPA1) transporter (TC 2.A.36) family.</text>
</comment>
<feature type="transmembrane region" description="Helical" evidence="2">
    <location>
        <begin position="78"/>
        <end position="96"/>
    </location>
</feature>
<keyword evidence="2" id="KW-0812">Transmembrane</keyword>
<keyword evidence="2" id="KW-0472">Membrane</keyword>
<feature type="transmembrane region" description="Helical" evidence="2">
    <location>
        <begin position="108"/>
        <end position="132"/>
    </location>
</feature>
<dbReference type="InterPro" id="IPR051843">
    <property type="entry name" value="CPA1_transporter"/>
</dbReference>
<evidence type="ECO:0000256" key="1">
    <source>
        <dbReference type="ARBA" id="ARBA00007367"/>
    </source>
</evidence>
<reference evidence="3 4" key="1">
    <citation type="journal article" date="2019" name="Sci. Rep.">
        <title>Orb-weaving spider Araneus ventricosus genome elucidates the spidroin gene catalogue.</title>
        <authorList>
            <person name="Kono N."/>
            <person name="Nakamura H."/>
            <person name="Ohtoshi R."/>
            <person name="Moran D.A.P."/>
            <person name="Shinohara A."/>
            <person name="Yoshida Y."/>
            <person name="Fujiwara M."/>
            <person name="Mori M."/>
            <person name="Tomita M."/>
            <person name="Arakawa K."/>
        </authorList>
    </citation>
    <scope>NUCLEOTIDE SEQUENCE [LARGE SCALE GENOMIC DNA]</scope>
</reference>
<dbReference type="Proteomes" id="UP000499080">
    <property type="component" value="Unassembled WGS sequence"/>
</dbReference>
<name>A0A4Y2TW76_ARAVE</name>
<dbReference type="AlphaFoldDB" id="A0A4Y2TW76"/>
<protein>
    <submittedName>
        <fullName evidence="3">Uncharacterized protein</fullName>
    </submittedName>
</protein>
<accession>A0A4Y2TW76</accession>
<keyword evidence="4" id="KW-1185">Reference proteome</keyword>
<dbReference type="PANTHER" id="PTHR31102">
    <property type="match status" value="1"/>
</dbReference>
<dbReference type="EMBL" id="BGPR01031689">
    <property type="protein sequence ID" value="GBO04889.1"/>
    <property type="molecule type" value="Genomic_DNA"/>
</dbReference>
<dbReference type="PANTHER" id="PTHR31102:SF1">
    <property type="entry name" value="CATION_H+ EXCHANGER DOMAIN-CONTAINING PROTEIN"/>
    <property type="match status" value="1"/>
</dbReference>
<evidence type="ECO:0000313" key="4">
    <source>
        <dbReference type="Proteomes" id="UP000499080"/>
    </source>
</evidence>
<organism evidence="3 4">
    <name type="scientific">Araneus ventricosus</name>
    <name type="common">Orbweaver spider</name>
    <name type="synonym">Epeira ventricosa</name>
    <dbReference type="NCBI Taxonomy" id="182803"/>
    <lineage>
        <taxon>Eukaryota</taxon>
        <taxon>Metazoa</taxon>
        <taxon>Ecdysozoa</taxon>
        <taxon>Arthropoda</taxon>
        <taxon>Chelicerata</taxon>
        <taxon>Arachnida</taxon>
        <taxon>Araneae</taxon>
        <taxon>Araneomorphae</taxon>
        <taxon>Entelegynae</taxon>
        <taxon>Araneoidea</taxon>
        <taxon>Araneidae</taxon>
        <taxon>Araneus</taxon>
    </lineage>
</organism>
<keyword evidence="2" id="KW-1133">Transmembrane helix</keyword>
<gene>
    <name evidence="3" type="ORF">AVEN_233889_1</name>
</gene>
<dbReference type="GO" id="GO:0098662">
    <property type="term" value="P:inorganic cation transmembrane transport"/>
    <property type="evidence" value="ECO:0007669"/>
    <property type="project" value="TreeGrafter"/>
</dbReference>